<feature type="region of interest" description="Disordered" evidence="1">
    <location>
        <begin position="195"/>
        <end position="216"/>
    </location>
</feature>
<dbReference type="Proteomes" id="UP001454036">
    <property type="component" value="Unassembled WGS sequence"/>
</dbReference>
<feature type="domain" description="Retrotransposon gag" evidence="2">
    <location>
        <begin position="87"/>
        <end position="176"/>
    </location>
</feature>
<organism evidence="3 4">
    <name type="scientific">Lithospermum erythrorhizon</name>
    <name type="common">Purple gromwell</name>
    <name type="synonym">Lithospermum officinale var. erythrorhizon</name>
    <dbReference type="NCBI Taxonomy" id="34254"/>
    <lineage>
        <taxon>Eukaryota</taxon>
        <taxon>Viridiplantae</taxon>
        <taxon>Streptophyta</taxon>
        <taxon>Embryophyta</taxon>
        <taxon>Tracheophyta</taxon>
        <taxon>Spermatophyta</taxon>
        <taxon>Magnoliopsida</taxon>
        <taxon>eudicotyledons</taxon>
        <taxon>Gunneridae</taxon>
        <taxon>Pentapetalae</taxon>
        <taxon>asterids</taxon>
        <taxon>lamiids</taxon>
        <taxon>Boraginales</taxon>
        <taxon>Boraginaceae</taxon>
        <taxon>Boraginoideae</taxon>
        <taxon>Lithospermeae</taxon>
        <taxon>Lithospermum</taxon>
    </lineage>
</organism>
<dbReference type="Pfam" id="PF03732">
    <property type="entry name" value="Retrotrans_gag"/>
    <property type="match status" value="1"/>
</dbReference>
<comment type="caution">
    <text evidence="3">The sequence shown here is derived from an EMBL/GenBank/DDBJ whole genome shotgun (WGS) entry which is preliminary data.</text>
</comment>
<reference evidence="3 4" key="1">
    <citation type="submission" date="2024-01" db="EMBL/GenBank/DDBJ databases">
        <title>The complete chloroplast genome sequence of Lithospermum erythrorhizon: insights into the phylogenetic relationship among Boraginaceae species and the maternal lineages of purple gromwells.</title>
        <authorList>
            <person name="Okada T."/>
            <person name="Watanabe K."/>
        </authorList>
    </citation>
    <scope>NUCLEOTIDE SEQUENCE [LARGE SCALE GENOMIC DNA]</scope>
</reference>
<protein>
    <recommendedName>
        <fullName evidence="2">Retrotransposon gag domain-containing protein</fullName>
    </recommendedName>
</protein>
<dbReference type="EMBL" id="BAABME010019738">
    <property type="protein sequence ID" value="GAA0158188.1"/>
    <property type="molecule type" value="Genomic_DNA"/>
</dbReference>
<sequence length="252" mass="28671">MSKRECKTKIPFTDRLDAIPLPRGFTLPQFTLFNGTGEPIKHLQGFLAKMTSTSNDPDIYAKVFSNSLRTSFEGPLQLLRYVTYAKTFSNNLANRALNWYMALPLRSIDSYEQTADAFIAKFGSAIQAHQDEQGLMDIHQGTNESLRSYHKRYNDILLTIPEVNNKIGYMTFYRGLMYGKLKKALILKKTLSKDELTAREPSPRQSPRIKPEPHEVPRITGHIDTIFGGIIGGGDSQNSRKNYARREVYCLN</sequence>
<evidence type="ECO:0000256" key="1">
    <source>
        <dbReference type="SAM" id="MobiDB-lite"/>
    </source>
</evidence>
<evidence type="ECO:0000313" key="3">
    <source>
        <dbReference type="EMBL" id="GAA0158188.1"/>
    </source>
</evidence>
<proteinExistence type="predicted"/>
<dbReference type="PANTHER" id="PTHR33223">
    <property type="entry name" value="CCHC-TYPE DOMAIN-CONTAINING PROTEIN"/>
    <property type="match status" value="1"/>
</dbReference>
<dbReference type="AlphaFoldDB" id="A0AAV3Q4K4"/>
<dbReference type="InterPro" id="IPR005162">
    <property type="entry name" value="Retrotrans_gag_dom"/>
</dbReference>
<evidence type="ECO:0000313" key="4">
    <source>
        <dbReference type="Proteomes" id="UP001454036"/>
    </source>
</evidence>
<gene>
    <name evidence="3" type="ORF">LIER_38599</name>
</gene>
<name>A0AAV3Q4K4_LITER</name>
<dbReference type="PANTHER" id="PTHR33223:SF8">
    <property type="entry name" value="OS04G0172440 PROTEIN"/>
    <property type="match status" value="1"/>
</dbReference>
<evidence type="ECO:0000259" key="2">
    <source>
        <dbReference type="Pfam" id="PF03732"/>
    </source>
</evidence>
<accession>A0AAV3Q4K4</accession>
<keyword evidence="4" id="KW-1185">Reference proteome</keyword>